<dbReference type="OrthoDB" id="9786919at2"/>
<dbReference type="InParanoid" id="A0A545AEV0"/>
<name>A0A545AEV0_9ACTN</name>
<keyword evidence="9" id="KW-1185">Reference proteome</keyword>
<dbReference type="InterPro" id="IPR050736">
    <property type="entry name" value="Sensor_HK_Regulatory"/>
</dbReference>
<keyword evidence="5" id="KW-0418">Kinase</keyword>
<dbReference type="Proteomes" id="UP000317982">
    <property type="component" value="Unassembled WGS sequence"/>
</dbReference>
<dbReference type="SUPFAM" id="SSF55874">
    <property type="entry name" value="ATPase domain of HSP90 chaperone/DNA topoisomerase II/histidine kinase"/>
    <property type="match status" value="1"/>
</dbReference>
<dbReference type="FunFam" id="3.30.565.10:FF:000006">
    <property type="entry name" value="Sensor histidine kinase WalK"/>
    <property type="match status" value="1"/>
</dbReference>
<reference evidence="8 9" key="1">
    <citation type="submission" date="2019-07" db="EMBL/GenBank/DDBJ databases">
        <title>Cryptosporangium phraense sp. nov., isolated from plant litter.</title>
        <authorList>
            <person name="Suriyachadkun C."/>
        </authorList>
    </citation>
    <scope>NUCLEOTIDE SEQUENCE [LARGE SCALE GENOMIC DNA]</scope>
    <source>
        <strain evidence="8 9">A-T 5661</strain>
    </source>
</reference>
<dbReference type="PANTHER" id="PTHR43711">
    <property type="entry name" value="TWO-COMPONENT HISTIDINE KINASE"/>
    <property type="match status" value="1"/>
</dbReference>
<comment type="caution">
    <text evidence="8">The sequence shown here is derived from an EMBL/GenBank/DDBJ whole genome shotgun (WGS) entry which is preliminary data.</text>
</comment>
<dbReference type="EC" id="2.7.13.3" evidence="2"/>
<feature type="domain" description="Histidine kinase" evidence="7">
    <location>
        <begin position="1"/>
        <end position="118"/>
    </location>
</feature>
<feature type="non-terminal residue" evidence="8">
    <location>
        <position position="1"/>
    </location>
</feature>
<dbReference type="InterPro" id="IPR003594">
    <property type="entry name" value="HATPase_dom"/>
</dbReference>
<dbReference type="GO" id="GO:0004673">
    <property type="term" value="F:protein histidine kinase activity"/>
    <property type="evidence" value="ECO:0007669"/>
    <property type="project" value="UniProtKB-EC"/>
</dbReference>
<evidence type="ECO:0000256" key="1">
    <source>
        <dbReference type="ARBA" id="ARBA00000085"/>
    </source>
</evidence>
<evidence type="ECO:0000256" key="2">
    <source>
        <dbReference type="ARBA" id="ARBA00012438"/>
    </source>
</evidence>
<sequence length="132" mass="13585">APVHADPVLARQLLDNLIGNAIKYTAADALPHVSIRTTRAGDGMVEVEVTDNGIGIPAGQHEAIFANFHRAHPGAQYTGTGLGLAICRRIVERHGGAITAADNPSGGSRFTFTLPAAELPAVEVAATGATAR</sequence>
<dbReference type="GO" id="GO:0000160">
    <property type="term" value="P:phosphorelay signal transduction system"/>
    <property type="evidence" value="ECO:0007669"/>
    <property type="project" value="UniProtKB-KW"/>
</dbReference>
<keyword evidence="8" id="KW-0067">ATP-binding</keyword>
<proteinExistence type="predicted"/>
<gene>
    <name evidence="8" type="ORF">FL583_38110</name>
</gene>
<comment type="catalytic activity">
    <reaction evidence="1">
        <text>ATP + protein L-histidine = ADP + protein N-phospho-L-histidine.</text>
        <dbReference type="EC" id="2.7.13.3"/>
    </reaction>
</comment>
<dbReference type="InterPro" id="IPR004358">
    <property type="entry name" value="Sig_transdc_His_kin-like_C"/>
</dbReference>
<dbReference type="PROSITE" id="PS50109">
    <property type="entry name" value="HIS_KIN"/>
    <property type="match status" value="1"/>
</dbReference>
<accession>A0A545AEV0</accession>
<dbReference type="AlphaFoldDB" id="A0A545AEV0"/>
<evidence type="ECO:0000259" key="7">
    <source>
        <dbReference type="PROSITE" id="PS50109"/>
    </source>
</evidence>
<evidence type="ECO:0000256" key="4">
    <source>
        <dbReference type="ARBA" id="ARBA00022679"/>
    </source>
</evidence>
<evidence type="ECO:0000256" key="3">
    <source>
        <dbReference type="ARBA" id="ARBA00022553"/>
    </source>
</evidence>
<dbReference type="EMBL" id="VIRS01000056">
    <property type="protein sequence ID" value="TQS39790.1"/>
    <property type="molecule type" value="Genomic_DNA"/>
</dbReference>
<dbReference type="InterPro" id="IPR005467">
    <property type="entry name" value="His_kinase_dom"/>
</dbReference>
<keyword evidence="4" id="KW-0808">Transferase</keyword>
<keyword evidence="8" id="KW-0547">Nucleotide-binding</keyword>
<keyword evidence="6" id="KW-0902">Two-component regulatory system</keyword>
<dbReference type="Pfam" id="PF02518">
    <property type="entry name" value="HATPase_c"/>
    <property type="match status" value="1"/>
</dbReference>
<dbReference type="SMART" id="SM00387">
    <property type="entry name" value="HATPase_c"/>
    <property type="match status" value="1"/>
</dbReference>
<dbReference type="PRINTS" id="PR00344">
    <property type="entry name" value="BCTRLSENSOR"/>
</dbReference>
<dbReference type="InterPro" id="IPR036890">
    <property type="entry name" value="HATPase_C_sf"/>
</dbReference>
<evidence type="ECO:0000256" key="5">
    <source>
        <dbReference type="ARBA" id="ARBA00022777"/>
    </source>
</evidence>
<evidence type="ECO:0000313" key="8">
    <source>
        <dbReference type="EMBL" id="TQS39790.1"/>
    </source>
</evidence>
<dbReference type="RefSeq" id="WP_142709787.1">
    <property type="nucleotide sequence ID" value="NZ_VIRS01000056.1"/>
</dbReference>
<dbReference type="PANTHER" id="PTHR43711:SF1">
    <property type="entry name" value="HISTIDINE KINASE 1"/>
    <property type="match status" value="1"/>
</dbReference>
<protein>
    <recommendedName>
        <fullName evidence="2">histidine kinase</fullName>
        <ecNumber evidence="2">2.7.13.3</ecNumber>
    </recommendedName>
</protein>
<organism evidence="8 9">
    <name type="scientific">Cryptosporangium phraense</name>
    <dbReference type="NCBI Taxonomy" id="2593070"/>
    <lineage>
        <taxon>Bacteria</taxon>
        <taxon>Bacillati</taxon>
        <taxon>Actinomycetota</taxon>
        <taxon>Actinomycetes</taxon>
        <taxon>Cryptosporangiales</taxon>
        <taxon>Cryptosporangiaceae</taxon>
        <taxon>Cryptosporangium</taxon>
    </lineage>
</organism>
<dbReference type="GO" id="GO:0005524">
    <property type="term" value="F:ATP binding"/>
    <property type="evidence" value="ECO:0007669"/>
    <property type="project" value="UniProtKB-KW"/>
</dbReference>
<evidence type="ECO:0000313" key="9">
    <source>
        <dbReference type="Proteomes" id="UP000317982"/>
    </source>
</evidence>
<evidence type="ECO:0000256" key="6">
    <source>
        <dbReference type="ARBA" id="ARBA00023012"/>
    </source>
</evidence>
<keyword evidence="3" id="KW-0597">Phosphoprotein</keyword>
<dbReference type="Gene3D" id="3.30.565.10">
    <property type="entry name" value="Histidine kinase-like ATPase, C-terminal domain"/>
    <property type="match status" value="1"/>
</dbReference>